<dbReference type="Gene3D" id="3.30.300.30">
    <property type="match status" value="1"/>
</dbReference>
<dbReference type="GO" id="GO:0006631">
    <property type="term" value="P:fatty acid metabolic process"/>
    <property type="evidence" value="ECO:0007669"/>
    <property type="project" value="UniProtKB-KW"/>
</dbReference>
<keyword evidence="3" id="KW-0276">Fatty acid metabolism</keyword>
<dbReference type="Pfam" id="PF00501">
    <property type="entry name" value="AMP-binding"/>
    <property type="match status" value="1"/>
</dbReference>
<dbReference type="SUPFAM" id="SSF56801">
    <property type="entry name" value="Acetyl-CoA synthetase-like"/>
    <property type="match status" value="1"/>
</dbReference>
<reference evidence="10" key="1">
    <citation type="journal article" date="2014" name="Int. J. Syst. Evol. Microbiol.">
        <title>Complete genome sequence of Corynebacterium casei LMG S-19264T (=DSM 44701T), isolated from a smear-ripened cheese.</title>
        <authorList>
            <consortium name="US DOE Joint Genome Institute (JGI-PGF)"/>
            <person name="Walter F."/>
            <person name="Albersmeier A."/>
            <person name="Kalinowski J."/>
            <person name="Ruckert C."/>
        </authorList>
    </citation>
    <scope>NUCLEOTIDE SEQUENCE</scope>
    <source>
        <strain evidence="10">CGMCC 1.3617</strain>
    </source>
</reference>
<evidence type="ECO:0000256" key="1">
    <source>
        <dbReference type="ARBA" id="ARBA00006432"/>
    </source>
</evidence>
<dbReference type="GO" id="GO:0016874">
    <property type="term" value="F:ligase activity"/>
    <property type="evidence" value="ECO:0007669"/>
    <property type="project" value="UniProtKB-KW"/>
</dbReference>
<proteinExistence type="inferred from homology"/>
<dbReference type="NCBIfam" id="NF006020">
    <property type="entry name" value="PRK08162.1"/>
    <property type="match status" value="1"/>
</dbReference>
<dbReference type="InterPro" id="IPR045851">
    <property type="entry name" value="AMP-bd_C_sf"/>
</dbReference>
<keyword evidence="11" id="KW-1185">Reference proteome</keyword>
<feature type="domain" description="AMP-binding enzyme C-terminal" evidence="9">
    <location>
        <begin position="455"/>
        <end position="529"/>
    </location>
</feature>
<evidence type="ECO:0000256" key="7">
    <source>
        <dbReference type="ARBA" id="ARBA00067668"/>
    </source>
</evidence>
<evidence type="ECO:0000256" key="2">
    <source>
        <dbReference type="ARBA" id="ARBA00022598"/>
    </source>
</evidence>
<accession>A0A917NIY5</accession>
<evidence type="ECO:0000313" key="11">
    <source>
        <dbReference type="Proteomes" id="UP000661507"/>
    </source>
</evidence>
<protein>
    <recommendedName>
        <fullName evidence="7">3-methylmercaptopropionyl-CoA ligase</fullName>
        <ecNumber evidence="6">6.2.1.44</ecNumber>
    </recommendedName>
</protein>
<dbReference type="Gene3D" id="3.40.50.12780">
    <property type="entry name" value="N-terminal domain of ligase-like"/>
    <property type="match status" value="1"/>
</dbReference>
<reference evidence="10" key="2">
    <citation type="submission" date="2020-09" db="EMBL/GenBank/DDBJ databases">
        <authorList>
            <person name="Sun Q."/>
            <person name="Zhou Y."/>
        </authorList>
    </citation>
    <scope>NUCLEOTIDE SEQUENCE</scope>
    <source>
        <strain evidence="10">CGMCC 1.3617</strain>
    </source>
</reference>
<evidence type="ECO:0000256" key="6">
    <source>
        <dbReference type="ARBA" id="ARBA00066616"/>
    </source>
</evidence>
<comment type="caution">
    <text evidence="10">The sequence shown here is derived from an EMBL/GenBank/DDBJ whole genome shotgun (WGS) entry which is preliminary data.</text>
</comment>
<dbReference type="Proteomes" id="UP000661507">
    <property type="component" value="Unassembled WGS sequence"/>
</dbReference>
<dbReference type="PROSITE" id="PS00455">
    <property type="entry name" value="AMP_BINDING"/>
    <property type="match status" value="1"/>
</dbReference>
<evidence type="ECO:0000259" key="9">
    <source>
        <dbReference type="Pfam" id="PF13193"/>
    </source>
</evidence>
<evidence type="ECO:0000256" key="4">
    <source>
        <dbReference type="ARBA" id="ARBA00023098"/>
    </source>
</evidence>
<sequence length="542" mass="58774">MADYDTHLARNAANHQPLTPLLFLERAAQVYPDNLAVVHGPTRRTYRELRRRCVRLAHALAKRGIGRGDTVAALLPNIPEMLECHYGVPMAGAVLNTINTRLDAATIAYILDHGEAKVVVADREFMPVLRLALVQAKARPLVIEVDDPLAPAAVQAETLGGIGYEALLHEGDEHFAWKLPADEWDAITLNYTSGTTGKPKGVVYHHRGAQLLAVGNVLSAGMGKHPVYLWTLPMFHCNGWCFPWTVTAQAGVHVCLRAVRGPDMWQLMGDEGVTHMCGAPIVMATLLATPEAEKRVLPTQVQFVVAGAPPPEAVLAAMQEAGFAVCHVYGLTEVYGPAVVNEWHAEWTARPVHEQAALMARQGVRYLALEGLDVMDSETMQPVSADGASLGEVMMRGNVVMKGYLKDAAATDAAFKGGWFHTGDLAVKHPDGYIQLKDRSKDIIISGGENISSIEVEDALYKHPAVAMVGVVARPDEKWGETPCAFVELKPGATATAEELIAFAKLHLAGFKVPRHIVFAEIPKTSTGKIQKHVLRSQAKEA</sequence>
<name>A0A917NIY5_9PROT</name>
<comment type="similarity">
    <text evidence="1">Belongs to the ATP-dependent AMP-binding enzyme family.</text>
</comment>
<evidence type="ECO:0000259" key="8">
    <source>
        <dbReference type="Pfam" id="PF00501"/>
    </source>
</evidence>
<dbReference type="PANTHER" id="PTHR43859">
    <property type="entry name" value="ACYL-ACTIVATING ENZYME"/>
    <property type="match status" value="1"/>
</dbReference>
<dbReference type="FunFam" id="3.30.300.30:FF:000008">
    <property type="entry name" value="2,3-dihydroxybenzoate-AMP ligase"/>
    <property type="match status" value="1"/>
</dbReference>
<dbReference type="AlphaFoldDB" id="A0A917NIY5"/>
<comment type="catalytic activity">
    <reaction evidence="5">
        <text>3-(methylsulfanyl)propanoate + ATP + CoA = 3-(methylsulfanyl)propanoyl-CoA + AMP + diphosphate</text>
        <dbReference type="Rhea" id="RHEA:43052"/>
        <dbReference type="ChEBI" id="CHEBI:30616"/>
        <dbReference type="ChEBI" id="CHEBI:33019"/>
        <dbReference type="ChEBI" id="CHEBI:49016"/>
        <dbReference type="ChEBI" id="CHEBI:57287"/>
        <dbReference type="ChEBI" id="CHEBI:82815"/>
        <dbReference type="ChEBI" id="CHEBI:456215"/>
        <dbReference type="EC" id="6.2.1.44"/>
    </reaction>
    <physiologicalReaction direction="left-to-right" evidence="5">
        <dbReference type="Rhea" id="RHEA:43053"/>
    </physiologicalReaction>
</comment>
<dbReference type="EMBL" id="BMKW01000002">
    <property type="protein sequence ID" value="GGJ04102.1"/>
    <property type="molecule type" value="Genomic_DNA"/>
</dbReference>
<gene>
    <name evidence="10" type="ORF">GCM10011320_08880</name>
</gene>
<evidence type="ECO:0000256" key="5">
    <source>
        <dbReference type="ARBA" id="ARBA00051915"/>
    </source>
</evidence>
<evidence type="ECO:0000256" key="3">
    <source>
        <dbReference type="ARBA" id="ARBA00022832"/>
    </source>
</evidence>
<dbReference type="EC" id="6.2.1.44" evidence="6"/>
<feature type="domain" description="AMP-dependent synthetase/ligase" evidence="8">
    <location>
        <begin position="24"/>
        <end position="405"/>
    </location>
</feature>
<dbReference type="Pfam" id="PF13193">
    <property type="entry name" value="AMP-binding_C"/>
    <property type="match status" value="1"/>
</dbReference>
<keyword evidence="2" id="KW-0436">Ligase</keyword>
<dbReference type="InterPro" id="IPR000873">
    <property type="entry name" value="AMP-dep_synth/lig_dom"/>
</dbReference>
<dbReference type="CDD" id="cd12118">
    <property type="entry name" value="ttLC_FACS_AEE21_like"/>
    <property type="match status" value="1"/>
</dbReference>
<dbReference type="RefSeq" id="WP_188965721.1">
    <property type="nucleotide sequence ID" value="NZ_BMKW01000002.1"/>
</dbReference>
<keyword evidence="4" id="KW-0443">Lipid metabolism</keyword>
<dbReference type="InterPro" id="IPR025110">
    <property type="entry name" value="AMP-bd_C"/>
</dbReference>
<dbReference type="InterPro" id="IPR042099">
    <property type="entry name" value="ANL_N_sf"/>
</dbReference>
<dbReference type="PANTHER" id="PTHR43859:SF4">
    <property type="entry name" value="BUTANOATE--COA LIGASE AAE1-RELATED"/>
    <property type="match status" value="1"/>
</dbReference>
<organism evidence="10 11">
    <name type="scientific">Neoroseomonas lacus</name>
    <dbReference type="NCBI Taxonomy" id="287609"/>
    <lineage>
        <taxon>Bacteria</taxon>
        <taxon>Pseudomonadati</taxon>
        <taxon>Pseudomonadota</taxon>
        <taxon>Alphaproteobacteria</taxon>
        <taxon>Acetobacterales</taxon>
        <taxon>Acetobacteraceae</taxon>
        <taxon>Neoroseomonas</taxon>
    </lineage>
</organism>
<evidence type="ECO:0000313" key="10">
    <source>
        <dbReference type="EMBL" id="GGJ04102.1"/>
    </source>
</evidence>
<dbReference type="InterPro" id="IPR020845">
    <property type="entry name" value="AMP-binding_CS"/>
</dbReference>